<name>A0A1L9BI70_9BACT</name>
<dbReference type="AlphaFoldDB" id="A0A1L9BI70"/>
<dbReference type="RefSeq" id="WP_071895987.1">
    <property type="nucleotide sequence ID" value="NZ_MPIN01000001.1"/>
</dbReference>
<dbReference type="STRING" id="83449.BON30_01270"/>
<keyword evidence="2" id="KW-1185">Reference proteome</keyword>
<reference evidence="1 2" key="2">
    <citation type="submission" date="2016-12" db="EMBL/GenBank/DDBJ databases">
        <title>Draft Genome Sequence of Cystobacter ferrugineus Strain Cbfe23.</title>
        <authorList>
            <person name="Akbar S."/>
            <person name="Dowd S.E."/>
            <person name="Stevens D.C."/>
        </authorList>
    </citation>
    <scope>NUCLEOTIDE SEQUENCE [LARGE SCALE GENOMIC DNA]</scope>
    <source>
        <strain evidence="1 2">Cbfe23</strain>
    </source>
</reference>
<dbReference type="Proteomes" id="UP000182229">
    <property type="component" value="Unassembled WGS sequence"/>
</dbReference>
<accession>A0A1L9BI70</accession>
<proteinExistence type="predicted"/>
<sequence>MSMPGIPVEMQAGFRLETRAERDMLAQAPAEMRPFLEAQMKMAMEMEMCEFLTRMFKSDHEQGMTVIKNIGG</sequence>
<comment type="caution">
    <text evidence="1">The sequence shown here is derived from an EMBL/GenBank/DDBJ whole genome shotgun (WGS) entry which is preliminary data.</text>
</comment>
<evidence type="ECO:0000313" key="2">
    <source>
        <dbReference type="Proteomes" id="UP000182229"/>
    </source>
</evidence>
<dbReference type="EMBL" id="MPIN01000001">
    <property type="protein sequence ID" value="OJH41896.1"/>
    <property type="molecule type" value="Genomic_DNA"/>
</dbReference>
<reference evidence="2" key="1">
    <citation type="submission" date="2016-11" db="EMBL/GenBank/DDBJ databases">
        <authorList>
            <person name="Shukria A."/>
            <person name="Stevens D.C."/>
        </authorList>
    </citation>
    <scope>NUCLEOTIDE SEQUENCE [LARGE SCALE GENOMIC DNA]</scope>
    <source>
        <strain evidence="2">Cbfe23</strain>
    </source>
</reference>
<protein>
    <submittedName>
        <fullName evidence="1">Uncharacterized protein</fullName>
    </submittedName>
</protein>
<gene>
    <name evidence="1" type="ORF">BON30_01270</name>
</gene>
<evidence type="ECO:0000313" key="1">
    <source>
        <dbReference type="EMBL" id="OJH41896.1"/>
    </source>
</evidence>
<organism evidence="1 2">
    <name type="scientific">Cystobacter ferrugineus</name>
    <dbReference type="NCBI Taxonomy" id="83449"/>
    <lineage>
        <taxon>Bacteria</taxon>
        <taxon>Pseudomonadati</taxon>
        <taxon>Myxococcota</taxon>
        <taxon>Myxococcia</taxon>
        <taxon>Myxococcales</taxon>
        <taxon>Cystobacterineae</taxon>
        <taxon>Archangiaceae</taxon>
        <taxon>Cystobacter</taxon>
    </lineage>
</organism>
<dbReference type="OrthoDB" id="9905664at2"/>